<gene>
    <name evidence="1" type="ORF">GCM10009564_46200</name>
</gene>
<proteinExistence type="predicted"/>
<organism evidence="1 2">
    <name type="scientific">Streptomyces thermogriseus</name>
    <dbReference type="NCBI Taxonomy" id="75292"/>
    <lineage>
        <taxon>Bacteria</taxon>
        <taxon>Bacillati</taxon>
        <taxon>Actinomycetota</taxon>
        <taxon>Actinomycetes</taxon>
        <taxon>Kitasatosporales</taxon>
        <taxon>Streptomycetaceae</taxon>
        <taxon>Streptomyces</taxon>
    </lineage>
</organism>
<dbReference type="Proteomes" id="UP001501072">
    <property type="component" value="Unassembled WGS sequence"/>
</dbReference>
<evidence type="ECO:0000313" key="2">
    <source>
        <dbReference type="Proteomes" id="UP001501072"/>
    </source>
</evidence>
<evidence type="ECO:0000313" key="1">
    <source>
        <dbReference type="EMBL" id="GAA1014994.1"/>
    </source>
</evidence>
<name>A0ABN1T4R1_9ACTN</name>
<accession>A0ABN1T4R1</accession>
<sequence>MPALRGGDAGTVTARISTKHATEIPVKRVPRTAAALMPGVVLAGTAACSVETTPEPDRIAVVGTLPPDTDKEQSKKQAEAFRSWVEEHGTAQRKEAVGRVDRIIGEWNEHTGNACISTDIDGDRLKDPLGTATAIAEAFDDWKDAEQGYAPVYDVFGNIMIANHRF</sequence>
<evidence type="ECO:0008006" key="3">
    <source>
        <dbReference type="Google" id="ProtNLM"/>
    </source>
</evidence>
<reference evidence="1 2" key="1">
    <citation type="journal article" date="2019" name="Int. J. Syst. Evol. Microbiol.">
        <title>The Global Catalogue of Microorganisms (GCM) 10K type strain sequencing project: providing services to taxonomists for standard genome sequencing and annotation.</title>
        <authorList>
            <consortium name="The Broad Institute Genomics Platform"/>
            <consortium name="The Broad Institute Genome Sequencing Center for Infectious Disease"/>
            <person name="Wu L."/>
            <person name="Ma J."/>
        </authorList>
    </citation>
    <scope>NUCLEOTIDE SEQUENCE [LARGE SCALE GENOMIC DNA]</scope>
    <source>
        <strain evidence="1 2">JCM 11269</strain>
    </source>
</reference>
<comment type="caution">
    <text evidence="1">The sequence shown here is derived from an EMBL/GenBank/DDBJ whole genome shotgun (WGS) entry which is preliminary data.</text>
</comment>
<keyword evidence="2" id="KW-1185">Reference proteome</keyword>
<dbReference type="EMBL" id="BAAAHU010000059">
    <property type="protein sequence ID" value="GAA1014994.1"/>
    <property type="molecule type" value="Genomic_DNA"/>
</dbReference>
<protein>
    <recommendedName>
        <fullName evidence="3">Lipoprotein</fullName>
    </recommendedName>
</protein>